<accession>A0ABS6JJ02</accession>
<dbReference type="RefSeq" id="WP_217066999.1">
    <property type="nucleotide sequence ID" value="NZ_JAHQCS010000111.1"/>
</dbReference>
<gene>
    <name evidence="2" type="ORF">KS419_13915</name>
</gene>
<feature type="domain" description="Methyltransferase" evidence="1">
    <location>
        <begin position="51"/>
        <end position="141"/>
    </location>
</feature>
<proteinExistence type="predicted"/>
<name>A0ABS6JJ02_9BACI</name>
<keyword evidence="2" id="KW-0489">Methyltransferase</keyword>
<organism evidence="2 3">
    <name type="scientific">Evansella tamaricis</name>
    <dbReference type="NCBI Taxonomy" id="2069301"/>
    <lineage>
        <taxon>Bacteria</taxon>
        <taxon>Bacillati</taxon>
        <taxon>Bacillota</taxon>
        <taxon>Bacilli</taxon>
        <taxon>Bacillales</taxon>
        <taxon>Bacillaceae</taxon>
        <taxon>Evansella</taxon>
    </lineage>
</organism>
<protein>
    <submittedName>
        <fullName evidence="2">Class I SAM-dependent methyltransferase</fullName>
    </submittedName>
</protein>
<dbReference type="Pfam" id="PF13847">
    <property type="entry name" value="Methyltransf_31"/>
    <property type="match status" value="1"/>
</dbReference>
<evidence type="ECO:0000259" key="1">
    <source>
        <dbReference type="Pfam" id="PF13847"/>
    </source>
</evidence>
<keyword evidence="2" id="KW-0808">Transferase</keyword>
<dbReference type="CDD" id="cd02440">
    <property type="entry name" value="AdoMet_MTases"/>
    <property type="match status" value="1"/>
</dbReference>
<dbReference type="InterPro" id="IPR025714">
    <property type="entry name" value="Methyltranfer_dom"/>
</dbReference>
<reference evidence="2 3" key="1">
    <citation type="submission" date="2021-06" db="EMBL/GenBank/DDBJ databases">
        <title>Bacillus sp. RD4P76, an endophyte from a halophyte.</title>
        <authorList>
            <person name="Sun J.-Q."/>
        </authorList>
    </citation>
    <scope>NUCLEOTIDE SEQUENCE [LARGE SCALE GENOMIC DNA]</scope>
    <source>
        <strain evidence="2 3">CGMCC 1.15917</strain>
    </source>
</reference>
<dbReference type="Proteomes" id="UP000784880">
    <property type="component" value="Unassembled WGS sequence"/>
</dbReference>
<evidence type="ECO:0000313" key="2">
    <source>
        <dbReference type="EMBL" id="MBU9712822.1"/>
    </source>
</evidence>
<dbReference type="EMBL" id="JAHQCS010000111">
    <property type="protein sequence ID" value="MBU9712822.1"/>
    <property type="molecule type" value="Genomic_DNA"/>
</dbReference>
<sequence>MTSLEKKTSSNFFMDTNYDTKSLSQYSIGKRIIAILESDFADQKKEKQQRATSLLDIGCGPGNLTNEIWKTLREYNVTITGMDMDANALKRAALKYPNVRFEQSNIYAPTLQGKFDYIFSNEVLHWMPKVPDVFEKQEHVLYYFFDEQHQKDYRSWGLGNYRSSWMNIRNFLSFGGKAFLQFGLDGQLKETYQLMNHLIKSEFPAHCSNIIYPLFYPTMEEVVEMGEELGFRILHQQLIKEDLVERTDEEIYHFIYGFSSNYLNAKLGKENGNKLFHVLKNTLTNMNVEKIRSDAWYHGFFVLEKN</sequence>
<dbReference type="GO" id="GO:0032259">
    <property type="term" value="P:methylation"/>
    <property type="evidence" value="ECO:0007669"/>
    <property type="project" value="UniProtKB-KW"/>
</dbReference>
<dbReference type="GO" id="GO:0008168">
    <property type="term" value="F:methyltransferase activity"/>
    <property type="evidence" value="ECO:0007669"/>
    <property type="project" value="UniProtKB-KW"/>
</dbReference>
<dbReference type="PANTHER" id="PTHR43861:SF1">
    <property type="entry name" value="TRANS-ACONITATE 2-METHYLTRANSFERASE"/>
    <property type="match status" value="1"/>
</dbReference>
<dbReference type="PANTHER" id="PTHR43861">
    <property type="entry name" value="TRANS-ACONITATE 2-METHYLTRANSFERASE-RELATED"/>
    <property type="match status" value="1"/>
</dbReference>
<comment type="caution">
    <text evidence="2">The sequence shown here is derived from an EMBL/GenBank/DDBJ whole genome shotgun (WGS) entry which is preliminary data.</text>
</comment>
<evidence type="ECO:0000313" key="3">
    <source>
        <dbReference type="Proteomes" id="UP000784880"/>
    </source>
</evidence>
<keyword evidence="3" id="KW-1185">Reference proteome</keyword>